<dbReference type="Proteomes" id="UP000814128">
    <property type="component" value="Unassembled WGS sequence"/>
</dbReference>
<dbReference type="EMBL" id="MU273465">
    <property type="protein sequence ID" value="KAI0037153.1"/>
    <property type="molecule type" value="Genomic_DNA"/>
</dbReference>
<reference evidence="1" key="1">
    <citation type="submission" date="2021-02" db="EMBL/GenBank/DDBJ databases">
        <authorList>
            <consortium name="DOE Joint Genome Institute"/>
            <person name="Ahrendt S."/>
            <person name="Looney B.P."/>
            <person name="Miyauchi S."/>
            <person name="Morin E."/>
            <person name="Drula E."/>
            <person name="Courty P.E."/>
            <person name="Chicoki N."/>
            <person name="Fauchery L."/>
            <person name="Kohler A."/>
            <person name="Kuo A."/>
            <person name="Labutti K."/>
            <person name="Pangilinan J."/>
            <person name="Lipzen A."/>
            <person name="Riley R."/>
            <person name="Andreopoulos W."/>
            <person name="He G."/>
            <person name="Johnson J."/>
            <person name="Barry K.W."/>
            <person name="Grigoriev I.V."/>
            <person name="Nagy L."/>
            <person name="Hibbett D."/>
            <person name="Henrissat B."/>
            <person name="Matheny P.B."/>
            <person name="Labbe J."/>
            <person name="Martin F."/>
        </authorList>
    </citation>
    <scope>NUCLEOTIDE SEQUENCE</scope>
    <source>
        <strain evidence="1">EC-137</strain>
    </source>
</reference>
<reference evidence="1" key="2">
    <citation type="journal article" date="2022" name="New Phytol.">
        <title>Evolutionary transition to the ectomycorrhizal habit in the genomes of a hyperdiverse lineage of mushroom-forming fungi.</title>
        <authorList>
            <person name="Looney B."/>
            <person name="Miyauchi S."/>
            <person name="Morin E."/>
            <person name="Drula E."/>
            <person name="Courty P.E."/>
            <person name="Kohler A."/>
            <person name="Kuo A."/>
            <person name="LaButti K."/>
            <person name="Pangilinan J."/>
            <person name="Lipzen A."/>
            <person name="Riley R."/>
            <person name="Andreopoulos W."/>
            <person name="He G."/>
            <person name="Johnson J."/>
            <person name="Nolan M."/>
            <person name="Tritt A."/>
            <person name="Barry K.W."/>
            <person name="Grigoriev I.V."/>
            <person name="Nagy L.G."/>
            <person name="Hibbett D."/>
            <person name="Henrissat B."/>
            <person name="Matheny P.B."/>
            <person name="Labbe J."/>
            <person name="Martin F.M."/>
        </authorList>
    </citation>
    <scope>NUCLEOTIDE SEQUENCE</scope>
    <source>
        <strain evidence="1">EC-137</strain>
    </source>
</reference>
<accession>A0ACB8QZB6</accession>
<comment type="caution">
    <text evidence="1">The sequence shown here is derived from an EMBL/GenBank/DDBJ whole genome shotgun (WGS) entry which is preliminary data.</text>
</comment>
<evidence type="ECO:0000313" key="2">
    <source>
        <dbReference type="Proteomes" id="UP000814128"/>
    </source>
</evidence>
<sequence>MSSSVQEPPRSLYVSPHALPSIPHLSQMVDLISSSVMGPNATFRNDSFTDLFNPDDVLPPFFQVFDTSFLDILGPSPSIRRIAFNPDFAFAHEAPIWNPITDEITFASNDGGALGNSGLNANNIVNSINLSDIPPSSNGTEVNVTVTPLDLPDVVQMTNGGTGPYHGDLLLITSGRGPLPPSIVRVNPSAPHNATVLLDNFLGRQFNSLNDIKVHPTSGALFFTDVTYGWLNQFRPLPLMPNQVYRLDPTTRAVRVVADQFLRPNGIAFSVDGTKAFVTDTGANGGFLGNNGTNPATIYQYDVDPTTQAFTNRRTFAYIDAGIPDGIQVDVDGNVYSGCADGVQVWNSSGTLIGKFFVGTTSANMAFAGPGRLVILAETAVYIAEIAAQGPDLANLG</sequence>
<gene>
    <name evidence="1" type="ORF">K488DRAFT_75487</name>
</gene>
<protein>
    <submittedName>
        <fullName evidence="1">Uncharacterized protein</fullName>
    </submittedName>
</protein>
<proteinExistence type="predicted"/>
<keyword evidence="2" id="KW-1185">Reference proteome</keyword>
<evidence type="ECO:0000313" key="1">
    <source>
        <dbReference type="EMBL" id="KAI0037153.1"/>
    </source>
</evidence>
<organism evidence="1 2">
    <name type="scientific">Vararia minispora EC-137</name>
    <dbReference type="NCBI Taxonomy" id="1314806"/>
    <lineage>
        <taxon>Eukaryota</taxon>
        <taxon>Fungi</taxon>
        <taxon>Dikarya</taxon>
        <taxon>Basidiomycota</taxon>
        <taxon>Agaricomycotina</taxon>
        <taxon>Agaricomycetes</taxon>
        <taxon>Russulales</taxon>
        <taxon>Lachnocladiaceae</taxon>
        <taxon>Vararia</taxon>
    </lineage>
</organism>
<name>A0ACB8QZB6_9AGAM</name>